<gene>
    <name evidence="2" type="ORF">HO133_008647</name>
</gene>
<sequence length="142" mass="16123">MSYRVPISQVFHSPKDVKMPATRTPSYTMSSLTSLVDVKQPAAFSPRFTTRYYHPEDPDDCGDGIPRGKSGLGTQDRVFKKEGTVFALARVPILQTYIQGSMQTTNGMFQYQRRADEERHHFRELTINSGGTLHPHVFDDEI</sequence>
<protein>
    <submittedName>
        <fullName evidence="2">Uncharacterized protein</fullName>
    </submittedName>
</protein>
<evidence type="ECO:0000313" key="2">
    <source>
        <dbReference type="EMBL" id="KAF6227205.1"/>
    </source>
</evidence>
<organism evidence="2 3">
    <name type="scientific">Letharia lupina</name>
    <dbReference type="NCBI Taxonomy" id="560253"/>
    <lineage>
        <taxon>Eukaryota</taxon>
        <taxon>Fungi</taxon>
        <taxon>Dikarya</taxon>
        <taxon>Ascomycota</taxon>
        <taxon>Pezizomycotina</taxon>
        <taxon>Lecanoromycetes</taxon>
        <taxon>OSLEUM clade</taxon>
        <taxon>Lecanoromycetidae</taxon>
        <taxon>Lecanorales</taxon>
        <taxon>Lecanorineae</taxon>
        <taxon>Parmeliaceae</taxon>
        <taxon>Letharia</taxon>
    </lineage>
</organism>
<proteinExistence type="predicted"/>
<reference evidence="2 3" key="1">
    <citation type="journal article" date="2020" name="Genomics">
        <title>Complete, high-quality genomes from long-read metagenomic sequencing of two wolf lichen thalli reveals enigmatic genome architecture.</title>
        <authorList>
            <person name="McKenzie S.K."/>
            <person name="Walston R.F."/>
            <person name="Allen J.L."/>
        </authorList>
    </citation>
    <scope>NUCLEOTIDE SEQUENCE [LARGE SCALE GENOMIC DNA]</scope>
    <source>
        <strain evidence="2">WasteWater1</strain>
    </source>
</reference>
<keyword evidence="3" id="KW-1185">Reference proteome</keyword>
<dbReference type="RefSeq" id="XP_037155513.1">
    <property type="nucleotide sequence ID" value="XM_037299512.1"/>
</dbReference>
<dbReference type="AlphaFoldDB" id="A0A8H6CP15"/>
<feature type="region of interest" description="Disordered" evidence="1">
    <location>
        <begin position="49"/>
        <end position="73"/>
    </location>
</feature>
<name>A0A8H6CP15_9LECA</name>
<comment type="caution">
    <text evidence="2">The sequence shown here is derived from an EMBL/GenBank/DDBJ whole genome shotgun (WGS) entry which is preliminary data.</text>
</comment>
<dbReference type="EMBL" id="JACCJB010000005">
    <property type="protein sequence ID" value="KAF6227205.1"/>
    <property type="molecule type" value="Genomic_DNA"/>
</dbReference>
<dbReference type="GeneID" id="59337042"/>
<accession>A0A8H6CP15</accession>
<evidence type="ECO:0000256" key="1">
    <source>
        <dbReference type="SAM" id="MobiDB-lite"/>
    </source>
</evidence>
<dbReference type="Proteomes" id="UP000593566">
    <property type="component" value="Unassembled WGS sequence"/>
</dbReference>
<evidence type="ECO:0000313" key="3">
    <source>
        <dbReference type="Proteomes" id="UP000593566"/>
    </source>
</evidence>